<keyword evidence="1" id="KW-0175">Coiled coil</keyword>
<sequence>MSEQNKELSDKLSDKMTDLAEKVDKQGTSLLNKIEENHNEVVVLQQKVEENHNEVVELQRNTENRFLEIQGEFESKLCEIKRDLYTTLGKEKVKEKDTQREHFLPTPRLQGEENVIHSAYSPPHPSSVYPFPSTACLTSNITHRMNEETQGTDDQAAKQLHPPALQSIAPSPARIDLHASPFRTVVPNMRVPEFDGNSSWPVFKRQFVTACDFNNWTSKERATALVLALRGSAAELLQTISVDQQMDFNSLVNAIELRYGDGHLQQVYRIQLRNRVQRVNESLQELQADVERLAHLAYSHGNLATIYYTSYGRRRHYLFLVETNYSQIH</sequence>
<proteinExistence type="predicted"/>
<evidence type="ECO:0000313" key="2">
    <source>
        <dbReference type="EMBL" id="CAG6657193.1"/>
    </source>
</evidence>
<feature type="coiled-coil region" evidence="1">
    <location>
        <begin position="269"/>
        <end position="296"/>
    </location>
</feature>
<dbReference type="AlphaFoldDB" id="A0A8D8WEE2"/>
<reference evidence="2" key="1">
    <citation type="submission" date="2021-05" db="EMBL/GenBank/DDBJ databases">
        <authorList>
            <person name="Alioto T."/>
            <person name="Alioto T."/>
            <person name="Gomez Garrido J."/>
        </authorList>
    </citation>
    <scope>NUCLEOTIDE SEQUENCE</scope>
</reference>
<dbReference type="PANTHER" id="PTHR45823:SF1">
    <property type="entry name" value="T-SNARE COILED-COIL HOMOLOGY DOMAIN-CONTAINING PROTEIN"/>
    <property type="match status" value="1"/>
</dbReference>
<organism evidence="2">
    <name type="scientific">Cacopsylla melanoneura</name>
    <dbReference type="NCBI Taxonomy" id="428564"/>
    <lineage>
        <taxon>Eukaryota</taxon>
        <taxon>Metazoa</taxon>
        <taxon>Ecdysozoa</taxon>
        <taxon>Arthropoda</taxon>
        <taxon>Hexapoda</taxon>
        <taxon>Insecta</taxon>
        <taxon>Pterygota</taxon>
        <taxon>Neoptera</taxon>
        <taxon>Paraneoptera</taxon>
        <taxon>Hemiptera</taxon>
        <taxon>Sternorrhyncha</taxon>
        <taxon>Psylloidea</taxon>
        <taxon>Psyllidae</taxon>
        <taxon>Psyllinae</taxon>
        <taxon>Cacopsylla</taxon>
    </lineage>
</organism>
<protein>
    <submittedName>
        <fullName evidence="2">Uncharacterized protein</fullName>
    </submittedName>
</protein>
<dbReference type="PANTHER" id="PTHR45823">
    <property type="entry name" value="T-SNARE COILED-COIL HOMOLOGY DOMAIN-CONTAINING PROTEIN"/>
    <property type="match status" value="1"/>
</dbReference>
<evidence type="ECO:0000256" key="1">
    <source>
        <dbReference type="SAM" id="Coils"/>
    </source>
</evidence>
<dbReference type="EMBL" id="HBUF01187542">
    <property type="protein sequence ID" value="CAG6657193.1"/>
    <property type="molecule type" value="Transcribed_RNA"/>
</dbReference>
<name>A0A8D8WEE2_9HEMI</name>
<accession>A0A8D8WEE2</accession>